<reference evidence="23 24" key="1">
    <citation type="submission" date="2007-04" db="EMBL/GenBank/DDBJ databases">
        <authorList>
            <person name="Fulton L."/>
            <person name="Clifton S."/>
            <person name="Fulton B."/>
            <person name="Xu J."/>
            <person name="Minx P."/>
            <person name="Pepin K.H."/>
            <person name="Johnson M."/>
            <person name="Thiruvilangam P."/>
            <person name="Bhonagiri V."/>
            <person name="Nash W.E."/>
            <person name="Mardis E.R."/>
            <person name="Wilson R.K."/>
        </authorList>
    </citation>
    <scope>NUCLEOTIDE SEQUENCE [LARGE SCALE GENOMIC DNA]</scope>
    <source>
        <strain evidence="23 24">ATCC 29799</strain>
    </source>
</reference>
<keyword evidence="8" id="KW-0677">Repeat</keyword>
<dbReference type="CDD" id="cd00371">
    <property type="entry name" value="HMA"/>
    <property type="match status" value="2"/>
</dbReference>
<evidence type="ECO:0000256" key="19">
    <source>
        <dbReference type="ARBA" id="ARBA00033239"/>
    </source>
</evidence>
<dbReference type="SFLD" id="SFLDS00003">
    <property type="entry name" value="Haloacid_Dehalogenase"/>
    <property type="match status" value="1"/>
</dbReference>
<feature type="transmembrane region" description="Helical" evidence="21">
    <location>
        <begin position="371"/>
        <end position="392"/>
    </location>
</feature>
<evidence type="ECO:0000256" key="2">
    <source>
        <dbReference type="ARBA" id="ARBA00006024"/>
    </source>
</evidence>
<organism evidence="23 24">
    <name type="scientific">Pseudoflavonifractor capillosus ATCC 29799</name>
    <dbReference type="NCBI Taxonomy" id="411467"/>
    <lineage>
        <taxon>Bacteria</taxon>
        <taxon>Bacillati</taxon>
        <taxon>Bacillota</taxon>
        <taxon>Clostridia</taxon>
        <taxon>Eubacteriales</taxon>
        <taxon>Oscillospiraceae</taxon>
        <taxon>Pseudoflavonifractor</taxon>
    </lineage>
</organism>
<dbReference type="InterPro" id="IPR023299">
    <property type="entry name" value="ATPase_P-typ_cyto_dom_N"/>
</dbReference>
<sequence>MGGAFSESVVFLLKQKFDVTGMTCSACSAHVDKAVRKVDGVTEVNVNLLSNSMTVEYDPAKTSPQAIEAAVAAAGYGASCPLPAGKQSPAVQQGPSPMEAELKHMKCRLIVSFVFLIPLFYIAMGHMMGWPLPEVFHGTENAMVFALVQFLLLLPILYVNDKYYKVGFKTLFKGAPNMDSLIAMGSAAALIYGVAALFAIGWGLGHGDTALVNKWSMDLYFESAGMILTLITLGKFLETRSKGKTSEAITRLMDLAPKTASVLRGGVETEIPVEDVVVGDLIVVRPGGRIPVDGIITDGFSAVDESALTGESLPVDKGPGDKVAAASINKSGSFTFKALRVGEDTTLAQMIRLVDEAASSKAPIAKLADRVAGVFVPAVIGIALVTAVIWLIATGGSITSALTAGVAVLVISCPCALGLATPVAIMVGTGKGAENGILIKSAEALETLHTIDTVVLDKTGTLTSGKPVVTDCLTAADVTEEELLCVAASLEQPSEHPLAQAIVAEAGERNIPLVSVESFQAVHGRGVTALLHGAPVLAGNRAMMEEAGVDLSGFENSAGALAEQGKTPLYFAENGSLLGLVAVADTAKPTSAAAVAGFKALGIRVVMLTGDNRRTAQAVGQALGVDEIVAEVLPQDKEKTVSALQAQGRKVAMVGDGINDAPALARADVGLAIGAGTDVAIESADIVLMKSDLMDAVDALRLSKATIRNIKENLFWAFFYNIICIPLAAGAFYPLFHLQLSPMFAAAAMSLSSVCVVTNALRLKFFKPTPRDTAVPQHNESKETTEKGTITMKKKLGIEGMMCNHCKAHVEKALSALDGVTTAVADVEGKCAVVTLSHDVADDVLKKAVEDEGYQVTSVS</sequence>
<evidence type="ECO:0000313" key="24">
    <source>
        <dbReference type="Proteomes" id="UP000003639"/>
    </source>
</evidence>
<dbReference type="NCBIfam" id="TIGR01494">
    <property type="entry name" value="ATPase_P-type"/>
    <property type="match status" value="1"/>
</dbReference>
<evidence type="ECO:0000256" key="5">
    <source>
        <dbReference type="ARBA" id="ARBA00022448"/>
    </source>
</evidence>
<evidence type="ECO:0000256" key="11">
    <source>
        <dbReference type="ARBA" id="ARBA00022840"/>
    </source>
</evidence>
<dbReference type="SFLD" id="SFLDG00002">
    <property type="entry name" value="C1.7:_P-type_atpase_like"/>
    <property type="match status" value="1"/>
</dbReference>
<dbReference type="InterPro" id="IPR023214">
    <property type="entry name" value="HAD_sf"/>
</dbReference>
<dbReference type="NCBIfam" id="TIGR01511">
    <property type="entry name" value="ATPase-IB1_Cu"/>
    <property type="match status" value="1"/>
</dbReference>
<feature type="transmembrane region" description="Helical" evidence="21">
    <location>
        <begin position="142"/>
        <end position="160"/>
    </location>
</feature>
<accession>A6NRR0</accession>
<dbReference type="FunFam" id="3.30.70.100:FF:000005">
    <property type="entry name" value="Copper-exporting P-type ATPase A"/>
    <property type="match status" value="1"/>
</dbReference>
<evidence type="ECO:0000256" key="7">
    <source>
        <dbReference type="ARBA" id="ARBA00022723"/>
    </source>
</evidence>
<keyword evidence="23" id="KW-0378">Hydrolase</keyword>
<dbReference type="PRINTS" id="PR00943">
    <property type="entry name" value="CUATPASE"/>
</dbReference>
<evidence type="ECO:0000256" key="6">
    <source>
        <dbReference type="ARBA" id="ARBA00022692"/>
    </source>
</evidence>
<name>A6NRR0_9FIRM</name>
<keyword evidence="10" id="KW-0187">Copper transport</keyword>
<evidence type="ECO:0000259" key="22">
    <source>
        <dbReference type="PROSITE" id="PS50846"/>
    </source>
</evidence>
<dbReference type="InterPro" id="IPR036163">
    <property type="entry name" value="HMA_dom_sf"/>
</dbReference>
<comment type="similarity">
    <text evidence="2 21">Belongs to the cation transport ATPase (P-type) (TC 3.A.3) family. Type IB subfamily.</text>
</comment>
<dbReference type="PROSITE" id="PS50846">
    <property type="entry name" value="HMA_2"/>
    <property type="match status" value="2"/>
</dbReference>
<dbReference type="Gene3D" id="3.40.50.1000">
    <property type="entry name" value="HAD superfamily/HAD-like"/>
    <property type="match status" value="1"/>
</dbReference>
<feature type="transmembrane region" description="Helical" evidence="21">
    <location>
        <begin position="181"/>
        <end position="204"/>
    </location>
</feature>
<evidence type="ECO:0000256" key="8">
    <source>
        <dbReference type="ARBA" id="ARBA00022737"/>
    </source>
</evidence>
<feature type="transmembrane region" description="Helical" evidence="21">
    <location>
        <begin position="219"/>
        <end position="237"/>
    </location>
</feature>
<dbReference type="CDD" id="cd02094">
    <property type="entry name" value="P-type_ATPase_Cu-like"/>
    <property type="match status" value="1"/>
</dbReference>
<keyword evidence="17 21" id="KW-0472">Membrane</keyword>
<dbReference type="InterPro" id="IPR027256">
    <property type="entry name" value="P-typ_ATPase_IB"/>
</dbReference>
<keyword evidence="6 21" id="KW-0812">Transmembrane</keyword>
<evidence type="ECO:0000256" key="14">
    <source>
        <dbReference type="ARBA" id="ARBA00022989"/>
    </source>
</evidence>
<keyword evidence="21" id="KW-1003">Cell membrane</keyword>
<feature type="transmembrane region" description="Helical" evidence="21">
    <location>
        <begin position="742"/>
        <end position="761"/>
    </location>
</feature>
<dbReference type="Pfam" id="PF00403">
    <property type="entry name" value="HMA"/>
    <property type="match status" value="2"/>
</dbReference>
<dbReference type="SUPFAM" id="SSF81653">
    <property type="entry name" value="Calcium ATPase, transduction domain A"/>
    <property type="match status" value="1"/>
</dbReference>
<dbReference type="Proteomes" id="UP000003639">
    <property type="component" value="Unassembled WGS sequence"/>
</dbReference>
<dbReference type="EC" id="7.2.2.8" evidence="3"/>
<evidence type="ECO:0000256" key="15">
    <source>
        <dbReference type="ARBA" id="ARBA00023008"/>
    </source>
</evidence>
<comment type="catalytic activity">
    <reaction evidence="20">
        <text>Cu(+)(in) + ATP + H2O = Cu(+)(out) + ADP + phosphate + H(+)</text>
        <dbReference type="Rhea" id="RHEA:25792"/>
        <dbReference type="ChEBI" id="CHEBI:15377"/>
        <dbReference type="ChEBI" id="CHEBI:15378"/>
        <dbReference type="ChEBI" id="CHEBI:30616"/>
        <dbReference type="ChEBI" id="CHEBI:43474"/>
        <dbReference type="ChEBI" id="CHEBI:49552"/>
        <dbReference type="ChEBI" id="CHEBI:456216"/>
        <dbReference type="EC" id="7.2.2.8"/>
    </reaction>
</comment>
<proteinExistence type="inferred from homology"/>
<dbReference type="AlphaFoldDB" id="A6NRR0"/>
<keyword evidence="14 21" id="KW-1133">Transmembrane helix</keyword>
<dbReference type="Gene3D" id="3.30.70.100">
    <property type="match status" value="2"/>
</dbReference>
<dbReference type="PROSITE" id="PS00154">
    <property type="entry name" value="ATPASE_E1_E2"/>
    <property type="match status" value="1"/>
</dbReference>
<dbReference type="SFLD" id="SFLDF00027">
    <property type="entry name" value="p-type_atpase"/>
    <property type="match status" value="1"/>
</dbReference>
<keyword evidence="16" id="KW-0406">Ion transport</keyword>
<evidence type="ECO:0000256" key="9">
    <source>
        <dbReference type="ARBA" id="ARBA00022741"/>
    </source>
</evidence>
<keyword evidence="24" id="KW-1185">Reference proteome</keyword>
<dbReference type="GO" id="GO:0005524">
    <property type="term" value="F:ATP binding"/>
    <property type="evidence" value="ECO:0007669"/>
    <property type="project" value="UniProtKB-UniRule"/>
</dbReference>
<dbReference type="Pfam" id="PF00702">
    <property type="entry name" value="Hydrolase"/>
    <property type="match status" value="1"/>
</dbReference>
<dbReference type="SUPFAM" id="SSF81665">
    <property type="entry name" value="Calcium ATPase, transmembrane domain M"/>
    <property type="match status" value="1"/>
</dbReference>
<protein>
    <recommendedName>
        <fullName evidence="4">Copper-exporting P-type ATPase</fullName>
        <ecNumber evidence="3">7.2.2.8</ecNumber>
    </recommendedName>
    <alternativeName>
        <fullName evidence="18">Copper-exporting P-type ATPase A</fullName>
    </alternativeName>
    <alternativeName>
        <fullName evidence="19">Cu(+)-exporting ATPase</fullName>
    </alternativeName>
</protein>
<evidence type="ECO:0000256" key="13">
    <source>
        <dbReference type="ARBA" id="ARBA00022967"/>
    </source>
</evidence>
<dbReference type="InterPro" id="IPR017969">
    <property type="entry name" value="Heavy-metal-associated_CS"/>
</dbReference>
<dbReference type="PRINTS" id="PR00119">
    <property type="entry name" value="CATATPASE"/>
</dbReference>
<dbReference type="GO" id="GO:0005507">
    <property type="term" value="F:copper ion binding"/>
    <property type="evidence" value="ECO:0007669"/>
    <property type="project" value="InterPro"/>
</dbReference>
<evidence type="ECO:0000256" key="12">
    <source>
        <dbReference type="ARBA" id="ARBA00022842"/>
    </source>
</evidence>
<dbReference type="InterPro" id="IPR008250">
    <property type="entry name" value="ATPase_P-typ_transduc_dom_A_sf"/>
</dbReference>
<keyword evidence="12" id="KW-0460">Magnesium</keyword>
<dbReference type="InterPro" id="IPR006122">
    <property type="entry name" value="HMA_Cu_ion-bd"/>
</dbReference>
<evidence type="ECO:0000256" key="1">
    <source>
        <dbReference type="ARBA" id="ARBA00004651"/>
    </source>
</evidence>
<dbReference type="GO" id="GO:0140581">
    <property type="term" value="F:P-type monovalent copper transporter activity"/>
    <property type="evidence" value="ECO:0007669"/>
    <property type="project" value="UniProtKB-EC"/>
</dbReference>
<evidence type="ECO:0000256" key="18">
    <source>
        <dbReference type="ARBA" id="ARBA00029719"/>
    </source>
</evidence>
<keyword evidence="11 21" id="KW-0067">ATP-binding</keyword>
<dbReference type="SUPFAM" id="SSF56784">
    <property type="entry name" value="HAD-like"/>
    <property type="match status" value="1"/>
</dbReference>
<dbReference type="InterPro" id="IPR001757">
    <property type="entry name" value="P_typ_ATPase"/>
</dbReference>
<dbReference type="EMBL" id="AAXG02000006">
    <property type="protein sequence ID" value="EDN01320.1"/>
    <property type="molecule type" value="Genomic_DNA"/>
</dbReference>
<dbReference type="PANTHER" id="PTHR43520:SF8">
    <property type="entry name" value="P-TYPE CU(+) TRANSPORTER"/>
    <property type="match status" value="1"/>
</dbReference>
<dbReference type="Pfam" id="PF00122">
    <property type="entry name" value="E1-E2_ATPase"/>
    <property type="match status" value="1"/>
</dbReference>
<keyword evidence="15" id="KW-0186">Copper</keyword>
<feature type="domain" description="HMA" evidence="22">
    <location>
        <begin position="792"/>
        <end position="857"/>
    </location>
</feature>
<feature type="transmembrane region" description="Helical" evidence="21">
    <location>
        <begin position="398"/>
        <end position="421"/>
    </location>
</feature>
<evidence type="ECO:0000256" key="10">
    <source>
        <dbReference type="ARBA" id="ARBA00022796"/>
    </source>
</evidence>
<dbReference type="GO" id="GO:0043682">
    <property type="term" value="F:P-type divalent copper transporter activity"/>
    <property type="evidence" value="ECO:0007669"/>
    <property type="project" value="TreeGrafter"/>
</dbReference>
<evidence type="ECO:0000256" key="3">
    <source>
        <dbReference type="ARBA" id="ARBA00012517"/>
    </source>
</evidence>
<dbReference type="PROSITE" id="PS01047">
    <property type="entry name" value="HMA_1"/>
    <property type="match status" value="2"/>
</dbReference>
<keyword evidence="5" id="KW-0813">Transport</keyword>
<dbReference type="Gene3D" id="3.40.1110.10">
    <property type="entry name" value="Calcium-transporting ATPase, cytoplasmic domain N"/>
    <property type="match status" value="1"/>
</dbReference>
<dbReference type="PANTHER" id="PTHR43520">
    <property type="entry name" value="ATP7, ISOFORM B"/>
    <property type="match status" value="1"/>
</dbReference>
<dbReference type="InterPro" id="IPR036412">
    <property type="entry name" value="HAD-like_sf"/>
</dbReference>
<comment type="subcellular location">
    <subcellularLocation>
        <location evidence="1">Cell membrane</location>
        <topology evidence="1">Multi-pass membrane protein</topology>
    </subcellularLocation>
</comment>
<dbReference type="FunFam" id="2.70.150.10:FF:000002">
    <property type="entry name" value="Copper-transporting ATPase 1, putative"/>
    <property type="match status" value="1"/>
</dbReference>
<feature type="domain" description="HMA" evidence="22">
    <location>
        <begin position="13"/>
        <end position="79"/>
    </location>
</feature>
<dbReference type="Gene3D" id="2.70.150.10">
    <property type="entry name" value="Calcium-transporting ATPase, cytoplasmic transduction domain A"/>
    <property type="match status" value="1"/>
</dbReference>
<dbReference type="InterPro" id="IPR044492">
    <property type="entry name" value="P_typ_ATPase_HD_dom"/>
</dbReference>
<dbReference type="InterPro" id="IPR059000">
    <property type="entry name" value="ATPase_P-type_domA"/>
</dbReference>
<evidence type="ECO:0000256" key="4">
    <source>
        <dbReference type="ARBA" id="ARBA00015102"/>
    </source>
</evidence>
<reference evidence="23 24" key="2">
    <citation type="submission" date="2007-06" db="EMBL/GenBank/DDBJ databases">
        <title>Draft genome sequence of Pseudoflavonifractor capillosus ATCC 29799.</title>
        <authorList>
            <person name="Sudarsanam P."/>
            <person name="Ley R."/>
            <person name="Guruge J."/>
            <person name="Turnbaugh P.J."/>
            <person name="Mahowald M."/>
            <person name="Liep D."/>
            <person name="Gordon J."/>
        </authorList>
    </citation>
    <scope>NUCLEOTIDE SEQUENCE [LARGE SCALE GENOMIC DNA]</scope>
    <source>
        <strain evidence="23 24">ATCC 29799</strain>
    </source>
</reference>
<dbReference type="GO" id="GO:0016887">
    <property type="term" value="F:ATP hydrolysis activity"/>
    <property type="evidence" value="ECO:0007669"/>
    <property type="project" value="InterPro"/>
</dbReference>
<feature type="transmembrane region" description="Helical" evidence="21">
    <location>
        <begin position="714"/>
        <end position="736"/>
    </location>
</feature>
<evidence type="ECO:0000256" key="21">
    <source>
        <dbReference type="RuleBase" id="RU362081"/>
    </source>
</evidence>
<dbReference type="NCBIfam" id="TIGR01525">
    <property type="entry name" value="ATPase-IB_hvy"/>
    <property type="match status" value="1"/>
</dbReference>
<keyword evidence="13" id="KW-1278">Translocase</keyword>
<keyword evidence="9 21" id="KW-0547">Nucleotide-binding</keyword>
<comment type="caution">
    <text evidence="23">The sequence shown here is derived from an EMBL/GenBank/DDBJ whole genome shotgun (WGS) entry which is preliminary data.</text>
</comment>
<dbReference type="InterPro" id="IPR023298">
    <property type="entry name" value="ATPase_P-typ_TM_dom_sf"/>
</dbReference>
<dbReference type="NCBIfam" id="TIGR00003">
    <property type="entry name" value="copper ion binding protein"/>
    <property type="match status" value="2"/>
</dbReference>
<feature type="transmembrane region" description="Helical" evidence="21">
    <location>
        <begin position="109"/>
        <end position="130"/>
    </location>
</feature>
<dbReference type="STRING" id="411467.BACCAP_00888"/>
<evidence type="ECO:0000313" key="23">
    <source>
        <dbReference type="EMBL" id="EDN01320.1"/>
    </source>
</evidence>
<dbReference type="SUPFAM" id="SSF55008">
    <property type="entry name" value="HMA, heavy metal-associated domain"/>
    <property type="match status" value="2"/>
</dbReference>
<dbReference type="InterPro" id="IPR018303">
    <property type="entry name" value="ATPase_P-typ_P_site"/>
</dbReference>
<gene>
    <name evidence="23" type="ORF">BACCAP_00888</name>
</gene>
<evidence type="ECO:0000256" key="16">
    <source>
        <dbReference type="ARBA" id="ARBA00023065"/>
    </source>
</evidence>
<dbReference type="eggNOG" id="COG2217">
    <property type="taxonomic scope" value="Bacteria"/>
</dbReference>
<evidence type="ECO:0000256" key="20">
    <source>
        <dbReference type="ARBA" id="ARBA00049289"/>
    </source>
</evidence>
<dbReference type="InterPro" id="IPR006121">
    <property type="entry name" value="HMA_dom"/>
</dbReference>
<dbReference type="GO" id="GO:0005886">
    <property type="term" value="C:plasma membrane"/>
    <property type="evidence" value="ECO:0007669"/>
    <property type="project" value="UniProtKB-SubCell"/>
</dbReference>
<evidence type="ECO:0000256" key="17">
    <source>
        <dbReference type="ARBA" id="ARBA00023136"/>
    </source>
</evidence>
<keyword evidence="7 21" id="KW-0479">Metal-binding</keyword>
<dbReference type="GO" id="GO:0055070">
    <property type="term" value="P:copper ion homeostasis"/>
    <property type="evidence" value="ECO:0007669"/>
    <property type="project" value="TreeGrafter"/>
</dbReference>